<evidence type="ECO:0000313" key="3">
    <source>
        <dbReference type="EMBL" id="KAK7329238.1"/>
    </source>
</evidence>
<gene>
    <name evidence="3" type="ORF">VNO77_23390</name>
</gene>
<protein>
    <submittedName>
        <fullName evidence="3">Uncharacterized protein</fullName>
    </submittedName>
</protein>
<sequence>MARGSIGGASTTKPIGWLGFLKPYFILVLSHHIHIAFELFRFIYGFVFRALILKLCLGIEPIRIGFSGGLHGHLIGLLFAQKPPHSEILDISGPPDLCMMANNLSLLWCKHDGLVRGESQIFKERGVFLRVHDDQISSCFQLGFFTQRRTRGNALGHTSGLQAAREGPRPPSFSGRLSVRSSPKNVHASSKSSLVGSELAYPPYPQE</sequence>
<dbReference type="Proteomes" id="UP001367508">
    <property type="component" value="Unassembled WGS sequence"/>
</dbReference>
<feature type="transmembrane region" description="Helical" evidence="2">
    <location>
        <begin position="24"/>
        <end position="44"/>
    </location>
</feature>
<keyword evidence="4" id="KW-1185">Reference proteome</keyword>
<feature type="region of interest" description="Disordered" evidence="1">
    <location>
        <begin position="158"/>
        <end position="207"/>
    </location>
</feature>
<keyword evidence="2" id="KW-1133">Transmembrane helix</keyword>
<proteinExistence type="predicted"/>
<name>A0AAN9QFB4_CANGL</name>
<keyword evidence="2" id="KW-0472">Membrane</keyword>
<keyword evidence="2" id="KW-0812">Transmembrane</keyword>
<organism evidence="3 4">
    <name type="scientific">Canavalia gladiata</name>
    <name type="common">Sword bean</name>
    <name type="synonym">Dolichos gladiatus</name>
    <dbReference type="NCBI Taxonomy" id="3824"/>
    <lineage>
        <taxon>Eukaryota</taxon>
        <taxon>Viridiplantae</taxon>
        <taxon>Streptophyta</taxon>
        <taxon>Embryophyta</taxon>
        <taxon>Tracheophyta</taxon>
        <taxon>Spermatophyta</taxon>
        <taxon>Magnoliopsida</taxon>
        <taxon>eudicotyledons</taxon>
        <taxon>Gunneridae</taxon>
        <taxon>Pentapetalae</taxon>
        <taxon>rosids</taxon>
        <taxon>fabids</taxon>
        <taxon>Fabales</taxon>
        <taxon>Fabaceae</taxon>
        <taxon>Papilionoideae</taxon>
        <taxon>50 kb inversion clade</taxon>
        <taxon>NPAAA clade</taxon>
        <taxon>indigoferoid/millettioid clade</taxon>
        <taxon>Phaseoleae</taxon>
        <taxon>Canavalia</taxon>
    </lineage>
</organism>
<dbReference type="EMBL" id="JAYMYQ010000005">
    <property type="protein sequence ID" value="KAK7329238.1"/>
    <property type="molecule type" value="Genomic_DNA"/>
</dbReference>
<evidence type="ECO:0000256" key="1">
    <source>
        <dbReference type="SAM" id="MobiDB-lite"/>
    </source>
</evidence>
<dbReference type="AlphaFoldDB" id="A0AAN9QFB4"/>
<accession>A0AAN9QFB4</accession>
<comment type="caution">
    <text evidence="3">The sequence shown here is derived from an EMBL/GenBank/DDBJ whole genome shotgun (WGS) entry which is preliminary data.</text>
</comment>
<feature type="compositionally biased region" description="Polar residues" evidence="1">
    <location>
        <begin position="179"/>
        <end position="195"/>
    </location>
</feature>
<evidence type="ECO:0000256" key="2">
    <source>
        <dbReference type="SAM" id="Phobius"/>
    </source>
</evidence>
<reference evidence="3 4" key="1">
    <citation type="submission" date="2024-01" db="EMBL/GenBank/DDBJ databases">
        <title>The genomes of 5 underutilized Papilionoideae crops provide insights into root nodulation and disease resistanc.</title>
        <authorList>
            <person name="Jiang F."/>
        </authorList>
    </citation>
    <scope>NUCLEOTIDE SEQUENCE [LARGE SCALE GENOMIC DNA]</scope>
    <source>
        <strain evidence="3">LVBAO_FW01</strain>
        <tissue evidence="3">Leaves</tissue>
    </source>
</reference>
<evidence type="ECO:0000313" key="4">
    <source>
        <dbReference type="Proteomes" id="UP001367508"/>
    </source>
</evidence>